<dbReference type="InterPro" id="IPR011766">
    <property type="entry name" value="TPP_enzyme_TPP-bd"/>
</dbReference>
<dbReference type="Pfam" id="PF02775">
    <property type="entry name" value="TPP_enzyme_C"/>
    <property type="match status" value="1"/>
</dbReference>
<dbReference type="InterPro" id="IPR029061">
    <property type="entry name" value="THDP-binding"/>
</dbReference>
<dbReference type="GO" id="GO:0000287">
    <property type="term" value="F:magnesium ion binding"/>
    <property type="evidence" value="ECO:0007669"/>
    <property type="project" value="UniProtKB-UniRule"/>
</dbReference>
<evidence type="ECO:0000259" key="8">
    <source>
        <dbReference type="Pfam" id="PF02776"/>
    </source>
</evidence>
<dbReference type="EMBL" id="CP130144">
    <property type="protein sequence ID" value="WNZ43846.1"/>
    <property type="molecule type" value="Genomic_DNA"/>
</dbReference>
<keyword evidence="4 6" id="KW-0786">Thiamine pyrophosphate</keyword>
<proteinExistence type="inferred from homology"/>
<evidence type="ECO:0000259" key="9">
    <source>
        <dbReference type="Pfam" id="PF16582"/>
    </source>
</evidence>
<dbReference type="GO" id="GO:0070204">
    <property type="term" value="F:2-succinyl-5-enolpyruvyl-6-hydroxy-3-cyclohexene-1-carboxylic-acid synthase activity"/>
    <property type="evidence" value="ECO:0007669"/>
    <property type="project" value="UniProtKB-UniRule"/>
</dbReference>
<feature type="domain" description="Thiamine pyrophosphate enzyme N-terminal TPP-binding" evidence="8">
    <location>
        <begin position="13"/>
        <end position="126"/>
    </location>
</feature>
<reference evidence="10" key="2">
    <citation type="submission" date="2023-07" db="EMBL/GenBank/DDBJ databases">
        <authorList>
            <person name="Bai X.-H."/>
            <person name="Wang H.-H."/>
            <person name="Wang J."/>
            <person name="Ma M.-Y."/>
            <person name="Hu H.-H."/>
            <person name="Song Z.-L."/>
            <person name="Ma H.-G."/>
            <person name="Fan Y."/>
            <person name="Du C.-Y."/>
            <person name="Xu J.-C."/>
        </authorList>
    </citation>
    <scope>NUCLEOTIDE SEQUENCE</scope>
    <source>
        <strain evidence="10">CZ1</strain>
    </source>
</reference>
<evidence type="ECO:0000256" key="2">
    <source>
        <dbReference type="ARBA" id="ARBA00022723"/>
    </source>
</evidence>
<dbReference type="Pfam" id="PF02776">
    <property type="entry name" value="TPP_enzyme_N"/>
    <property type="match status" value="1"/>
</dbReference>
<dbReference type="NCBIfam" id="TIGR00173">
    <property type="entry name" value="menD"/>
    <property type="match status" value="1"/>
</dbReference>
<comment type="pathway">
    <text evidence="6">Quinol/quinone metabolism; 1,4-dihydroxy-2-naphthoate biosynthesis; 1,4-dihydroxy-2-naphthoate from chorismate: step 2/7.</text>
</comment>
<dbReference type="GO" id="GO:0042372">
    <property type="term" value="P:phylloquinone biosynthetic process"/>
    <property type="evidence" value="ECO:0007669"/>
    <property type="project" value="UniProtKB-UniRule"/>
</dbReference>
<keyword evidence="1 6" id="KW-0808">Transferase</keyword>
<dbReference type="GO" id="GO:0009234">
    <property type="term" value="P:menaquinone biosynthetic process"/>
    <property type="evidence" value="ECO:0007669"/>
    <property type="project" value="InterPro"/>
</dbReference>
<keyword evidence="3 6" id="KW-0460">Magnesium</keyword>
<dbReference type="PANTHER" id="PTHR42916:SF1">
    <property type="entry name" value="PROTEIN PHYLLO, CHLOROPLASTIC"/>
    <property type="match status" value="1"/>
</dbReference>
<comment type="cofactor">
    <cofactor evidence="6">
        <name>Mg(2+)</name>
        <dbReference type="ChEBI" id="CHEBI:18420"/>
    </cofactor>
    <cofactor evidence="6">
        <name>Mn(2+)</name>
        <dbReference type="ChEBI" id="CHEBI:29035"/>
    </cofactor>
</comment>
<sequence>MNLDFRNINTLWASVLVETLARSGLKTAIICPGSRSTPLTVAFARHPDIEAIPILDERSASFFALGIARRTHQPVVLVCTSGSAGANFFPAVVEARESRVPLLILTADRPPELRNCNAGQAIDQQKLFGSFTNFYTEIAIPELLLLSYLRQTVLNAIEQTQYPIAGVVHLNMPFREPLAPIEQSGMPSQVPANFFEHISNSKSPKLGGFRGLPDNFATQRGIIIAGVSQPEDPKQYCQAIAHLSKSLSMPVFAEALSPLRNYASFNPYLISTYDTILRNKELAKALAPEVVIRIGEMPTSKEVRLWLEQIQPLQYVLDPSDRSLDPLHSRTIHIRLLIEDLQTVPTLPITDFLKDWLAAESKMRQIIDQSLAEETALFEGKSAWLLSQTLPPDIPLFIASSMPVRDAEFFWKPGDLRIQPFFNRGANGIDGTLSTALGIAHHQTAVMLTGDLALLHDTNGFLMRSQFKGHLTIVLINNNGGGIFGMLPIAPFDPPFEEFFATPQNIDFSKLCQTYDVKHEIIETWDQLRDRLNPLPPDGIRVLELRTDRHHDANWRKTKLKHFANLL</sequence>
<comment type="cofactor">
    <cofactor evidence="6">
        <name>thiamine diphosphate</name>
        <dbReference type="ChEBI" id="CHEBI:58937"/>
    </cofactor>
    <text evidence="6">Binds 1 thiamine pyrophosphate per subunit.</text>
</comment>
<dbReference type="RefSeq" id="WP_316426051.1">
    <property type="nucleotide sequence ID" value="NZ_CP130144.1"/>
</dbReference>
<dbReference type="HAMAP" id="MF_01659">
    <property type="entry name" value="MenD"/>
    <property type="match status" value="1"/>
</dbReference>
<keyword evidence="5 6" id="KW-0464">Manganese</keyword>
<dbReference type="PIRSF" id="PIRSF004983">
    <property type="entry name" value="MenD"/>
    <property type="match status" value="1"/>
</dbReference>
<evidence type="ECO:0000256" key="5">
    <source>
        <dbReference type="ARBA" id="ARBA00023211"/>
    </source>
</evidence>
<comment type="subunit">
    <text evidence="6">Homodimer.</text>
</comment>
<evidence type="ECO:0000256" key="4">
    <source>
        <dbReference type="ARBA" id="ARBA00023052"/>
    </source>
</evidence>
<comment type="pathway">
    <text evidence="6">Cofactor biosynthesis; phylloquinone biosynthesis.</text>
</comment>
<dbReference type="InterPro" id="IPR012001">
    <property type="entry name" value="Thiamin_PyroP_enz_TPP-bd_dom"/>
</dbReference>
<feature type="domain" description="Thiamine pyrophosphate enzyme TPP-binding" evidence="7">
    <location>
        <begin position="432"/>
        <end position="532"/>
    </location>
</feature>
<comment type="function">
    <text evidence="6">Catalyzes the thiamine diphosphate-dependent decarboxylation of 2-oxoglutarate and the subsequent addition of the resulting succinic semialdehyde-thiamine pyrophosphate anion to isochorismate to yield 2-succinyl-5-enolpyruvyl-6-hydroxy-3-cyclohexene-1-carboxylate (SEPHCHC).</text>
</comment>
<evidence type="ECO:0000256" key="1">
    <source>
        <dbReference type="ARBA" id="ARBA00022679"/>
    </source>
</evidence>
<accession>A0AA96WPN0</accession>
<protein>
    <recommendedName>
        <fullName evidence="6">2-succinyl-5-enolpyruvyl-6-hydroxy-3-cyclohexene-1-carboxylate synthase</fullName>
        <shortName evidence="6">SEPHCHC synthase</shortName>
        <ecNumber evidence="6">2.2.1.9</ecNumber>
    </recommendedName>
</protein>
<comment type="similarity">
    <text evidence="6">Belongs to the TPP enzyme family. MenD subfamily.</text>
</comment>
<reference evidence="10" key="1">
    <citation type="journal article" date="2023" name="Plants (Basel)">
        <title>Genomic Analysis of Leptolyngbya boryana CZ1 Reveals Efficient Carbon Fixation Modules.</title>
        <authorList>
            <person name="Bai X."/>
            <person name="Wang H."/>
            <person name="Cheng W."/>
            <person name="Wang J."/>
            <person name="Ma M."/>
            <person name="Hu H."/>
            <person name="Song Z."/>
            <person name="Ma H."/>
            <person name="Fan Y."/>
            <person name="Du C."/>
            <person name="Xu J."/>
        </authorList>
    </citation>
    <scope>NUCLEOTIDE SEQUENCE</scope>
    <source>
        <strain evidence="10">CZ1</strain>
    </source>
</reference>
<dbReference type="AlphaFoldDB" id="A0AA96WPN0"/>
<feature type="domain" description="Menaquinone biosynthesis protein MenD middle" evidence="9">
    <location>
        <begin position="215"/>
        <end position="398"/>
    </location>
</feature>
<dbReference type="GO" id="GO:0030976">
    <property type="term" value="F:thiamine pyrophosphate binding"/>
    <property type="evidence" value="ECO:0007669"/>
    <property type="project" value="UniProtKB-UniRule"/>
</dbReference>
<keyword evidence="2 6" id="KW-0479">Metal-binding</keyword>
<dbReference type="Gene3D" id="3.40.50.1220">
    <property type="entry name" value="TPP-binding domain"/>
    <property type="match status" value="1"/>
</dbReference>
<name>A0AA96WPN0_LEPBY</name>
<evidence type="ECO:0000256" key="6">
    <source>
        <dbReference type="HAMAP-Rule" id="MF_01659"/>
    </source>
</evidence>
<gene>
    <name evidence="6 10" type="primary">menD</name>
    <name evidence="10" type="ORF">Q2T42_18565</name>
</gene>
<evidence type="ECO:0000256" key="3">
    <source>
        <dbReference type="ARBA" id="ARBA00022842"/>
    </source>
</evidence>
<dbReference type="InterPro" id="IPR032264">
    <property type="entry name" value="MenD_middle"/>
</dbReference>
<dbReference type="GO" id="GO:0030145">
    <property type="term" value="F:manganese ion binding"/>
    <property type="evidence" value="ECO:0007669"/>
    <property type="project" value="UniProtKB-UniRule"/>
</dbReference>
<dbReference type="PANTHER" id="PTHR42916">
    <property type="entry name" value="2-SUCCINYL-5-ENOLPYRUVYL-6-HYDROXY-3-CYCLOHEXENE-1-CARBOXYLATE SYNTHASE"/>
    <property type="match status" value="1"/>
</dbReference>
<evidence type="ECO:0000259" key="7">
    <source>
        <dbReference type="Pfam" id="PF02775"/>
    </source>
</evidence>
<evidence type="ECO:0000313" key="10">
    <source>
        <dbReference type="EMBL" id="WNZ43846.1"/>
    </source>
</evidence>
<organism evidence="10">
    <name type="scientific">Leptolyngbya boryana CZ1</name>
    <dbReference type="NCBI Taxonomy" id="3060204"/>
    <lineage>
        <taxon>Bacteria</taxon>
        <taxon>Bacillati</taxon>
        <taxon>Cyanobacteriota</taxon>
        <taxon>Cyanophyceae</taxon>
        <taxon>Leptolyngbyales</taxon>
        <taxon>Leptolyngbyaceae</taxon>
        <taxon>Leptolyngbya group</taxon>
        <taxon>Leptolyngbya</taxon>
    </lineage>
</organism>
<dbReference type="CDD" id="cd07037">
    <property type="entry name" value="TPP_PYR_MenD"/>
    <property type="match status" value="1"/>
</dbReference>
<dbReference type="EC" id="2.2.1.9" evidence="6"/>
<dbReference type="InterPro" id="IPR004433">
    <property type="entry name" value="MenaQ_synth_MenD"/>
</dbReference>
<dbReference type="Gene3D" id="3.40.50.970">
    <property type="match status" value="2"/>
</dbReference>
<dbReference type="SUPFAM" id="SSF52518">
    <property type="entry name" value="Thiamin diphosphate-binding fold (THDP-binding)"/>
    <property type="match status" value="2"/>
</dbReference>
<dbReference type="CDD" id="cd02009">
    <property type="entry name" value="TPP_SHCHC_synthase"/>
    <property type="match status" value="1"/>
</dbReference>
<comment type="catalytic activity">
    <reaction evidence="6">
        <text>isochorismate + 2-oxoglutarate + H(+) = 5-enolpyruvoyl-6-hydroxy-2-succinyl-cyclohex-3-ene-1-carboxylate + CO2</text>
        <dbReference type="Rhea" id="RHEA:25593"/>
        <dbReference type="ChEBI" id="CHEBI:15378"/>
        <dbReference type="ChEBI" id="CHEBI:16526"/>
        <dbReference type="ChEBI" id="CHEBI:16810"/>
        <dbReference type="ChEBI" id="CHEBI:29780"/>
        <dbReference type="ChEBI" id="CHEBI:58818"/>
        <dbReference type="EC" id="2.2.1.9"/>
    </reaction>
</comment>
<dbReference type="Pfam" id="PF16582">
    <property type="entry name" value="TPP_enzyme_M_2"/>
    <property type="match status" value="1"/>
</dbReference>